<reference evidence="1 2" key="1">
    <citation type="submission" date="2020-08" db="EMBL/GenBank/DDBJ databases">
        <title>Sequencing the genomes of 1000 actinobacteria strains.</title>
        <authorList>
            <person name="Klenk H.-P."/>
        </authorList>
    </citation>
    <scope>NUCLEOTIDE SEQUENCE [LARGE SCALE GENOMIC DNA]</scope>
    <source>
        <strain evidence="1 2">DSM 45507</strain>
    </source>
</reference>
<comment type="caution">
    <text evidence="1">The sequence shown here is derived from an EMBL/GenBank/DDBJ whole genome shotgun (WGS) entry which is preliminary data.</text>
</comment>
<organism evidence="1 2">
    <name type="scientific">Nonomuraea jabiensis</name>
    <dbReference type="NCBI Taxonomy" id="882448"/>
    <lineage>
        <taxon>Bacteria</taxon>
        <taxon>Bacillati</taxon>
        <taxon>Actinomycetota</taxon>
        <taxon>Actinomycetes</taxon>
        <taxon>Streptosporangiales</taxon>
        <taxon>Streptosporangiaceae</taxon>
        <taxon>Nonomuraea</taxon>
    </lineage>
</organism>
<dbReference type="EMBL" id="JACHMB010000001">
    <property type="protein sequence ID" value="MBB5781628.1"/>
    <property type="molecule type" value="Genomic_DNA"/>
</dbReference>
<accession>A0A7W9GDE2</accession>
<dbReference type="Proteomes" id="UP000579153">
    <property type="component" value="Unassembled WGS sequence"/>
</dbReference>
<gene>
    <name evidence="1" type="ORF">HD596_008384</name>
</gene>
<dbReference type="AlphaFoldDB" id="A0A7W9GDE2"/>
<dbReference type="RefSeq" id="WP_185074890.1">
    <property type="nucleotide sequence ID" value="NZ_JACHMB010000001.1"/>
</dbReference>
<protein>
    <submittedName>
        <fullName evidence="1">Uncharacterized protein</fullName>
    </submittedName>
</protein>
<name>A0A7W9GDE2_9ACTN</name>
<keyword evidence="2" id="KW-1185">Reference proteome</keyword>
<sequence>MAKLLEQDGQADLPKIETPHLAMLAHWSAGLIQAEWIRCEDDCRLLGMQLAVAENAAHGLRLRCEITAQYLATARQRAAAGPAPLELCGRLPAEADPTTHPDELIARRRRTALANAVRRAQDAHVETCTRLDEEMRRSALLRELLIRRERVARARALRVHQHFQLRRAVYLGRLVRRHANRALLNLLLELSTPDLPPWVRDEPAGDAEAAR</sequence>
<proteinExistence type="predicted"/>
<evidence type="ECO:0000313" key="1">
    <source>
        <dbReference type="EMBL" id="MBB5781628.1"/>
    </source>
</evidence>
<evidence type="ECO:0000313" key="2">
    <source>
        <dbReference type="Proteomes" id="UP000579153"/>
    </source>
</evidence>